<feature type="compositionally biased region" description="Low complexity" evidence="1">
    <location>
        <begin position="1"/>
        <end position="14"/>
    </location>
</feature>
<accession>W9V1Z2</accession>
<dbReference type="Proteomes" id="UP000019460">
    <property type="component" value="Unassembled WGS sequence"/>
</dbReference>
<comment type="caution">
    <text evidence="2">The sequence shown here is derived from an EMBL/GenBank/DDBJ whole genome shotgun (WGS) entry which is preliminary data.</text>
</comment>
<gene>
    <name evidence="2" type="ORF">D779_3678</name>
</gene>
<evidence type="ECO:0000313" key="3">
    <source>
        <dbReference type="Proteomes" id="UP000019460"/>
    </source>
</evidence>
<dbReference type="EMBL" id="AONC01000067">
    <property type="protein sequence ID" value="EXJ13513.1"/>
    <property type="molecule type" value="Genomic_DNA"/>
</dbReference>
<sequence>MLSLQPPASSLQLSWKTLFPPRKEPTEADPPRPRPHSTLWLEAGSWKLEAIRIISPPPSPSAG</sequence>
<evidence type="ECO:0000313" key="2">
    <source>
        <dbReference type="EMBL" id="EXJ13513.1"/>
    </source>
</evidence>
<feature type="compositionally biased region" description="Basic and acidic residues" evidence="1">
    <location>
        <begin position="21"/>
        <end position="32"/>
    </location>
</feature>
<dbReference type="STRING" id="1249627.D779_3678"/>
<organism evidence="2 3">
    <name type="scientific">Imhoffiella purpurea</name>
    <dbReference type="NCBI Taxonomy" id="1249627"/>
    <lineage>
        <taxon>Bacteria</taxon>
        <taxon>Pseudomonadati</taxon>
        <taxon>Pseudomonadota</taxon>
        <taxon>Gammaproteobacteria</taxon>
        <taxon>Chromatiales</taxon>
        <taxon>Chromatiaceae</taxon>
        <taxon>Imhoffiella</taxon>
    </lineage>
</organism>
<protein>
    <submittedName>
        <fullName evidence="2">Uncharacterized protein</fullName>
    </submittedName>
</protein>
<evidence type="ECO:0000256" key="1">
    <source>
        <dbReference type="SAM" id="MobiDB-lite"/>
    </source>
</evidence>
<proteinExistence type="predicted"/>
<reference evidence="2 3" key="1">
    <citation type="submission" date="2012-11" db="EMBL/GenBank/DDBJ databases">
        <title>Genome assembly of Thiorhodococcus sp. AK35.</title>
        <authorList>
            <person name="Nupur N."/>
            <person name="Khatri I."/>
            <person name="Subramanian S."/>
            <person name="Pinnaka A."/>
        </authorList>
    </citation>
    <scope>NUCLEOTIDE SEQUENCE [LARGE SCALE GENOMIC DNA]</scope>
    <source>
        <strain evidence="2 3">AK35</strain>
    </source>
</reference>
<dbReference type="AlphaFoldDB" id="W9V1Z2"/>
<keyword evidence="3" id="KW-1185">Reference proteome</keyword>
<dbReference type="PATRIC" id="fig|1249627.3.peg.3756"/>
<feature type="region of interest" description="Disordered" evidence="1">
    <location>
        <begin position="1"/>
        <end position="38"/>
    </location>
</feature>
<name>W9V1Z2_9GAMM</name>